<evidence type="ECO:0000259" key="4">
    <source>
        <dbReference type="PROSITE" id="PS50977"/>
    </source>
</evidence>
<sequence length="212" mass="22676">MSLRDRQRAETRLQVQTHAIRLFTDVGYDATTVADVAAAAGVSAMTVYRHFPTKEDLVLYDEYDPVTASAVLDQPPGPLPVRIGRALSETAAHGSSSEKAFLLARLRLMISVPALRARHLDSQYATADAIVAALGCSPSSDEEFQVRATAMACLGAAHVALVRWAETDGAADLAGLIREALTSVFGKTRESSTLTVDSPARPNPSHTKSSVW</sequence>
<dbReference type="RefSeq" id="WP_318780763.1">
    <property type="nucleotide sequence ID" value="NZ_JADBEJ010000008.1"/>
</dbReference>
<dbReference type="PANTHER" id="PTHR30055">
    <property type="entry name" value="HTH-TYPE TRANSCRIPTIONAL REGULATOR RUTR"/>
    <property type="match status" value="1"/>
</dbReference>
<proteinExistence type="predicted"/>
<evidence type="ECO:0000256" key="3">
    <source>
        <dbReference type="SAM" id="MobiDB-lite"/>
    </source>
</evidence>
<evidence type="ECO:0000256" key="2">
    <source>
        <dbReference type="PROSITE-ProRule" id="PRU00335"/>
    </source>
</evidence>
<keyword evidence="1 2" id="KW-0238">DNA-binding</keyword>
<dbReference type="EMBL" id="JADBEJ010000008">
    <property type="protein sequence ID" value="MBE1581158.1"/>
    <property type="molecule type" value="Genomic_DNA"/>
</dbReference>
<reference evidence="5 6" key="1">
    <citation type="submission" date="2020-10" db="EMBL/GenBank/DDBJ databases">
        <title>Sequencing the genomes of 1000 actinobacteria strains.</title>
        <authorList>
            <person name="Klenk H.-P."/>
        </authorList>
    </citation>
    <scope>NUCLEOTIDE SEQUENCE [LARGE SCALE GENOMIC DNA]</scope>
    <source>
        <strain evidence="5 6">DSM 46661</strain>
    </source>
</reference>
<organism evidence="5 6">
    <name type="scientific">Amycolatopsis roodepoortensis</name>
    <dbReference type="NCBI Taxonomy" id="700274"/>
    <lineage>
        <taxon>Bacteria</taxon>
        <taxon>Bacillati</taxon>
        <taxon>Actinomycetota</taxon>
        <taxon>Actinomycetes</taxon>
        <taxon>Pseudonocardiales</taxon>
        <taxon>Pseudonocardiaceae</taxon>
        <taxon>Amycolatopsis</taxon>
    </lineage>
</organism>
<feature type="region of interest" description="Disordered" evidence="3">
    <location>
        <begin position="192"/>
        <end position="212"/>
    </location>
</feature>
<evidence type="ECO:0000313" key="5">
    <source>
        <dbReference type="EMBL" id="MBE1581158.1"/>
    </source>
</evidence>
<feature type="DNA-binding region" description="H-T-H motif" evidence="2">
    <location>
        <begin position="32"/>
        <end position="51"/>
    </location>
</feature>
<dbReference type="Gene3D" id="1.10.357.10">
    <property type="entry name" value="Tetracycline Repressor, domain 2"/>
    <property type="match status" value="1"/>
</dbReference>
<dbReference type="SUPFAM" id="SSF46689">
    <property type="entry name" value="Homeodomain-like"/>
    <property type="match status" value="1"/>
</dbReference>
<accession>A0ABR9LLP4</accession>
<dbReference type="InterPro" id="IPR041347">
    <property type="entry name" value="MftR_C"/>
</dbReference>
<dbReference type="InterPro" id="IPR009057">
    <property type="entry name" value="Homeodomain-like_sf"/>
</dbReference>
<feature type="domain" description="HTH tetR-type" evidence="4">
    <location>
        <begin position="9"/>
        <end position="69"/>
    </location>
</feature>
<protein>
    <submittedName>
        <fullName evidence="5">AcrR family transcriptional regulator</fullName>
    </submittedName>
</protein>
<name>A0ABR9LLP4_9PSEU</name>
<dbReference type="Pfam" id="PF17754">
    <property type="entry name" value="TetR_C_14"/>
    <property type="match status" value="1"/>
</dbReference>
<dbReference type="Pfam" id="PF00440">
    <property type="entry name" value="TetR_N"/>
    <property type="match status" value="1"/>
</dbReference>
<dbReference type="PANTHER" id="PTHR30055:SF226">
    <property type="entry name" value="HTH-TYPE TRANSCRIPTIONAL REGULATOR PKSA"/>
    <property type="match status" value="1"/>
</dbReference>
<gene>
    <name evidence="5" type="ORF">H4W30_008239</name>
</gene>
<dbReference type="PRINTS" id="PR00455">
    <property type="entry name" value="HTHTETR"/>
</dbReference>
<evidence type="ECO:0000313" key="6">
    <source>
        <dbReference type="Proteomes" id="UP000656548"/>
    </source>
</evidence>
<dbReference type="PROSITE" id="PS50977">
    <property type="entry name" value="HTH_TETR_2"/>
    <property type="match status" value="1"/>
</dbReference>
<evidence type="ECO:0000256" key="1">
    <source>
        <dbReference type="ARBA" id="ARBA00023125"/>
    </source>
</evidence>
<dbReference type="Proteomes" id="UP000656548">
    <property type="component" value="Unassembled WGS sequence"/>
</dbReference>
<dbReference type="Gene3D" id="1.10.10.60">
    <property type="entry name" value="Homeodomain-like"/>
    <property type="match status" value="1"/>
</dbReference>
<dbReference type="InterPro" id="IPR050109">
    <property type="entry name" value="HTH-type_TetR-like_transc_reg"/>
</dbReference>
<keyword evidence="6" id="KW-1185">Reference proteome</keyword>
<dbReference type="InterPro" id="IPR001647">
    <property type="entry name" value="HTH_TetR"/>
</dbReference>
<comment type="caution">
    <text evidence="5">The sequence shown here is derived from an EMBL/GenBank/DDBJ whole genome shotgun (WGS) entry which is preliminary data.</text>
</comment>